<feature type="region of interest" description="Disordered" evidence="7">
    <location>
        <begin position="259"/>
        <end position="316"/>
    </location>
</feature>
<dbReference type="PANTHER" id="PTHR48039:SF5">
    <property type="entry name" value="RNA-BINDING PROTEIN 28"/>
    <property type="match status" value="1"/>
</dbReference>
<feature type="domain" description="RRM" evidence="8">
    <location>
        <begin position="620"/>
        <end position="692"/>
    </location>
</feature>
<dbReference type="GO" id="GO:0003729">
    <property type="term" value="F:mRNA binding"/>
    <property type="evidence" value="ECO:0007669"/>
    <property type="project" value="TreeGrafter"/>
</dbReference>
<dbReference type="CDD" id="cd12317">
    <property type="entry name" value="RRM4_RBM19_RRM3_MRD1"/>
    <property type="match status" value="1"/>
</dbReference>
<name>A0AAD9R7K6_ACRCE</name>
<protein>
    <submittedName>
        <fullName evidence="9">RNA-binding protein 19</fullName>
    </submittedName>
</protein>
<accession>A0AAD9R7K6</accession>
<dbReference type="FunFam" id="3.30.70.330:FF:000277">
    <property type="entry name" value="RNA binding motif protein 19"/>
    <property type="match status" value="1"/>
</dbReference>
<evidence type="ECO:0000256" key="6">
    <source>
        <dbReference type="PROSITE-ProRule" id="PRU00176"/>
    </source>
</evidence>
<dbReference type="PROSITE" id="PS50102">
    <property type="entry name" value="RRM"/>
    <property type="match status" value="4"/>
</dbReference>
<comment type="similarity">
    <text evidence="2">Belongs to the RRM MRD1 family.</text>
</comment>
<evidence type="ECO:0000256" key="3">
    <source>
        <dbReference type="ARBA" id="ARBA00022737"/>
    </source>
</evidence>
<dbReference type="Proteomes" id="UP001249851">
    <property type="component" value="Unassembled WGS sequence"/>
</dbReference>
<keyword evidence="10" id="KW-1185">Reference proteome</keyword>
<reference evidence="9" key="1">
    <citation type="journal article" date="2023" name="G3 (Bethesda)">
        <title>Whole genome assembly and annotation of the endangered Caribbean coral Acropora cervicornis.</title>
        <authorList>
            <person name="Selwyn J.D."/>
            <person name="Vollmer S.V."/>
        </authorList>
    </citation>
    <scope>NUCLEOTIDE SEQUENCE</scope>
    <source>
        <strain evidence="9">K2</strain>
    </source>
</reference>
<keyword evidence="5" id="KW-0539">Nucleus</keyword>
<feature type="compositionally biased region" description="Acidic residues" evidence="7">
    <location>
        <begin position="282"/>
        <end position="300"/>
    </location>
</feature>
<evidence type="ECO:0000256" key="5">
    <source>
        <dbReference type="ARBA" id="ARBA00023242"/>
    </source>
</evidence>
<sequence>MSRLIVKNLPKNIKEETVRSIFEEEGELTDLKLCYTDTGKFRRFAFIGYKTEDQAKAALLHFDKSFVDTSKITLDIARNLGDETLPRPWSKYSEGSSANKKLKEKLEKVEAQKRKKREVESEGKESIDKEKSSIIKERKNKKKLEVLDELADDSEFKKFLDVHNLGTSTKTSRTANANSDDKTNQEQVEYDDSNESGNEGDVYDAVGSSSGNVCEGIQGMKNSSEKSDEHIATRIDTLSDMDYLRSKVVSASQETYLNKKSKTNSKIGKDNSENNKRKDKSDDEDGHDDDDDDDNDEEENVSDKNEKGDEADIGKNLSNVKLKSPAAFGTVKMKGLPFKCYENDIKDFFAPLKTLSVRIIKNKKNRPTGCAFVDFETESDIKEALKRDKDCIEGRHIELFRDIQEKKPKEIKKEKPWMKKVVGQEGTKEFESIAESGRLFLRNLSYACSEEDLQTLFEKFGPLTETYLPLDKTSNKPTGIGFVTFMMPEHAVKAHNELDGKVFQGRLLHILPSKVKETKKEVTDEATSFKSKRDAKKKSLSSHDHNWNTLFLGVNAVADVMAEKYNTTKSGILDDASSSSLAVRMALGETQIVTETRKFLVSQGVKLDVFGQPSAKRSNTVIVVKNLPFDTTSDELRTIFEPFGTVARLVLPPSGITGLVEFFEQSQAKKAFQKLAYSKFKHAPLYLEWAPLEVFSSKPEKKSSEETDKDKNVKKDTVSHFFLIFVFLLLKRLEILCGGRTHRFK</sequence>
<reference evidence="9" key="2">
    <citation type="journal article" date="2023" name="Science">
        <title>Genomic signatures of disease resistance in endangered staghorn corals.</title>
        <authorList>
            <person name="Vollmer S.V."/>
            <person name="Selwyn J.D."/>
            <person name="Despard B.A."/>
            <person name="Roesel C.L."/>
        </authorList>
    </citation>
    <scope>NUCLEOTIDE SEQUENCE</scope>
    <source>
        <strain evidence="9">K2</strain>
    </source>
</reference>
<feature type="compositionally biased region" description="Basic and acidic residues" evidence="7">
    <location>
        <begin position="223"/>
        <end position="233"/>
    </location>
</feature>
<keyword evidence="4 6" id="KW-0694">RNA-binding</keyword>
<feature type="region of interest" description="Disordered" evidence="7">
    <location>
        <begin position="167"/>
        <end position="239"/>
    </location>
</feature>
<feature type="compositionally biased region" description="Basic and acidic residues" evidence="7">
    <location>
        <begin position="267"/>
        <end position="281"/>
    </location>
</feature>
<gene>
    <name evidence="9" type="ORF">P5673_000724</name>
</gene>
<evidence type="ECO:0000256" key="1">
    <source>
        <dbReference type="ARBA" id="ARBA00004123"/>
    </source>
</evidence>
<feature type="domain" description="RRM" evidence="8">
    <location>
        <begin position="329"/>
        <end position="416"/>
    </location>
</feature>
<dbReference type="GO" id="GO:0005730">
    <property type="term" value="C:nucleolus"/>
    <property type="evidence" value="ECO:0007669"/>
    <property type="project" value="TreeGrafter"/>
</dbReference>
<dbReference type="Pfam" id="PF00076">
    <property type="entry name" value="RRM_1"/>
    <property type="match status" value="4"/>
</dbReference>
<comment type="subcellular location">
    <subcellularLocation>
        <location evidence="1">Nucleus</location>
    </subcellularLocation>
</comment>
<evidence type="ECO:0000256" key="2">
    <source>
        <dbReference type="ARBA" id="ARBA00008033"/>
    </source>
</evidence>
<dbReference type="InterPro" id="IPR012677">
    <property type="entry name" value="Nucleotide-bd_a/b_plait_sf"/>
</dbReference>
<keyword evidence="3" id="KW-0677">Repeat</keyword>
<dbReference type="Gene3D" id="3.30.70.330">
    <property type="match status" value="4"/>
</dbReference>
<dbReference type="SMART" id="SM00360">
    <property type="entry name" value="RRM"/>
    <property type="match status" value="4"/>
</dbReference>
<evidence type="ECO:0000313" key="9">
    <source>
        <dbReference type="EMBL" id="KAK2574542.1"/>
    </source>
</evidence>
<feature type="region of interest" description="Disordered" evidence="7">
    <location>
        <begin position="87"/>
        <end position="130"/>
    </location>
</feature>
<organism evidence="9 10">
    <name type="scientific">Acropora cervicornis</name>
    <name type="common">Staghorn coral</name>
    <dbReference type="NCBI Taxonomy" id="6130"/>
    <lineage>
        <taxon>Eukaryota</taxon>
        <taxon>Metazoa</taxon>
        <taxon>Cnidaria</taxon>
        <taxon>Anthozoa</taxon>
        <taxon>Hexacorallia</taxon>
        <taxon>Scleractinia</taxon>
        <taxon>Astrocoeniina</taxon>
        <taxon>Acroporidae</taxon>
        <taxon>Acropora</taxon>
    </lineage>
</organism>
<dbReference type="InterPro" id="IPR035979">
    <property type="entry name" value="RBD_domain_sf"/>
</dbReference>
<dbReference type="AlphaFoldDB" id="A0AAD9R7K6"/>
<feature type="compositionally biased region" description="Polar residues" evidence="7">
    <location>
        <begin position="167"/>
        <end position="178"/>
    </location>
</feature>
<comment type="caution">
    <text evidence="9">The sequence shown here is derived from an EMBL/GenBank/DDBJ whole genome shotgun (WGS) entry which is preliminary data.</text>
</comment>
<dbReference type="FunFam" id="3.30.70.330:FF:000738">
    <property type="entry name" value="RNA-binding motif protein 19"/>
    <property type="match status" value="1"/>
</dbReference>
<evidence type="ECO:0000256" key="4">
    <source>
        <dbReference type="ARBA" id="ARBA00022884"/>
    </source>
</evidence>
<dbReference type="InterPro" id="IPR051945">
    <property type="entry name" value="RRM_MRD1_RNA_proc_ribogen"/>
</dbReference>
<dbReference type="InterPro" id="IPR000504">
    <property type="entry name" value="RRM_dom"/>
</dbReference>
<feature type="compositionally biased region" description="Basic and acidic residues" evidence="7">
    <location>
        <begin position="301"/>
        <end position="313"/>
    </location>
</feature>
<feature type="domain" description="RRM" evidence="8">
    <location>
        <begin position="437"/>
        <end position="515"/>
    </location>
</feature>
<proteinExistence type="inferred from homology"/>
<evidence type="ECO:0000256" key="7">
    <source>
        <dbReference type="SAM" id="MobiDB-lite"/>
    </source>
</evidence>
<dbReference type="PANTHER" id="PTHR48039">
    <property type="entry name" value="RNA-BINDING MOTIF PROTEIN 14B"/>
    <property type="match status" value="1"/>
</dbReference>
<feature type="compositionally biased region" description="Basic and acidic residues" evidence="7">
    <location>
        <begin position="104"/>
        <end position="130"/>
    </location>
</feature>
<evidence type="ECO:0000259" key="8">
    <source>
        <dbReference type="PROSITE" id="PS50102"/>
    </source>
</evidence>
<dbReference type="SUPFAM" id="SSF54928">
    <property type="entry name" value="RNA-binding domain, RBD"/>
    <property type="match status" value="3"/>
</dbReference>
<dbReference type="EMBL" id="JARQWQ010000001">
    <property type="protein sequence ID" value="KAK2574542.1"/>
    <property type="molecule type" value="Genomic_DNA"/>
</dbReference>
<evidence type="ECO:0000313" key="10">
    <source>
        <dbReference type="Proteomes" id="UP001249851"/>
    </source>
</evidence>
<feature type="domain" description="RRM" evidence="8">
    <location>
        <begin position="2"/>
        <end position="79"/>
    </location>
</feature>